<feature type="transmembrane region" description="Helical" evidence="2">
    <location>
        <begin position="188"/>
        <end position="208"/>
    </location>
</feature>
<keyword evidence="2" id="KW-1133">Transmembrane helix</keyword>
<feature type="transmembrane region" description="Helical" evidence="2">
    <location>
        <begin position="329"/>
        <end position="352"/>
    </location>
</feature>
<feature type="transmembrane region" description="Helical" evidence="2">
    <location>
        <begin position="155"/>
        <end position="176"/>
    </location>
</feature>
<feature type="transmembrane region" description="Helical" evidence="2">
    <location>
        <begin position="128"/>
        <end position="149"/>
    </location>
</feature>
<feature type="transmembrane region" description="Helical" evidence="2">
    <location>
        <begin position="304"/>
        <end position="322"/>
    </location>
</feature>
<feature type="transmembrane region" description="Helical" evidence="2">
    <location>
        <begin position="220"/>
        <end position="246"/>
    </location>
</feature>
<evidence type="ECO:0000313" key="4">
    <source>
        <dbReference type="Proteomes" id="UP000242188"/>
    </source>
</evidence>
<organism evidence="3 4">
    <name type="scientific">Mizuhopecten yessoensis</name>
    <name type="common">Japanese scallop</name>
    <name type="synonym">Patinopecten yessoensis</name>
    <dbReference type="NCBI Taxonomy" id="6573"/>
    <lineage>
        <taxon>Eukaryota</taxon>
        <taxon>Metazoa</taxon>
        <taxon>Spiralia</taxon>
        <taxon>Lophotrochozoa</taxon>
        <taxon>Mollusca</taxon>
        <taxon>Bivalvia</taxon>
        <taxon>Autobranchia</taxon>
        <taxon>Pteriomorphia</taxon>
        <taxon>Pectinida</taxon>
        <taxon>Pectinoidea</taxon>
        <taxon>Pectinidae</taxon>
        <taxon>Mizuhopecten</taxon>
    </lineage>
</organism>
<keyword evidence="2" id="KW-0812">Transmembrane</keyword>
<name>A0A210R5G9_MIZYE</name>
<dbReference type="GO" id="GO:0008028">
    <property type="term" value="F:monocarboxylic acid transmembrane transporter activity"/>
    <property type="evidence" value="ECO:0007669"/>
    <property type="project" value="TreeGrafter"/>
</dbReference>
<proteinExistence type="predicted"/>
<reference evidence="3 4" key="1">
    <citation type="journal article" date="2017" name="Nat. Ecol. Evol.">
        <title>Scallop genome provides insights into evolution of bilaterian karyotype and development.</title>
        <authorList>
            <person name="Wang S."/>
            <person name="Zhang J."/>
            <person name="Jiao W."/>
            <person name="Li J."/>
            <person name="Xun X."/>
            <person name="Sun Y."/>
            <person name="Guo X."/>
            <person name="Huan P."/>
            <person name="Dong B."/>
            <person name="Zhang L."/>
            <person name="Hu X."/>
            <person name="Sun X."/>
            <person name="Wang J."/>
            <person name="Zhao C."/>
            <person name="Wang Y."/>
            <person name="Wang D."/>
            <person name="Huang X."/>
            <person name="Wang R."/>
            <person name="Lv J."/>
            <person name="Li Y."/>
            <person name="Zhang Z."/>
            <person name="Liu B."/>
            <person name="Lu W."/>
            <person name="Hui Y."/>
            <person name="Liang J."/>
            <person name="Zhou Z."/>
            <person name="Hou R."/>
            <person name="Li X."/>
            <person name="Liu Y."/>
            <person name="Li H."/>
            <person name="Ning X."/>
            <person name="Lin Y."/>
            <person name="Zhao L."/>
            <person name="Xing Q."/>
            <person name="Dou J."/>
            <person name="Li Y."/>
            <person name="Mao J."/>
            <person name="Guo H."/>
            <person name="Dou H."/>
            <person name="Li T."/>
            <person name="Mu C."/>
            <person name="Jiang W."/>
            <person name="Fu Q."/>
            <person name="Fu X."/>
            <person name="Miao Y."/>
            <person name="Liu J."/>
            <person name="Yu Q."/>
            <person name="Li R."/>
            <person name="Liao H."/>
            <person name="Li X."/>
            <person name="Kong Y."/>
            <person name="Jiang Z."/>
            <person name="Chourrout D."/>
            <person name="Li R."/>
            <person name="Bao Z."/>
        </authorList>
    </citation>
    <scope>NUCLEOTIDE SEQUENCE [LARGE SCALE GENOMIC DNA]</scope>
    <source>
        <strain evidence="3 4">PY_sf001</strain>
    </source>
</reference>
<keyword evidence="4" id="KW-1185">Reference proteome</keyword>
<feature type="transmembrane region" description="Helical" evidence="2">
    <location>
        <begin position="358"/>
        <end position="379"/>
    </location>
</feature>
<gene>
    <name evidence="3" type="ORF">KP79_PYT14736</name>
</gene>
<dbReference type="Gene3D" id="1.20.1250.20">
    <property type="entry name" value="MFS general substrate transporter like domains"/>
    <property type="match status" value="1"/>
</dbReference>
<feature type="region of interest" description="Disordered" evidence="1">
    <location>
        <begin position="453"/>
        <end position="477"/>
    </location>
</feature>
<evidence type="ECO:0000313" key="3">
    <source>
        <dbReference type="EMBL" id="OWF56144.1"/>
    </source>
</evidence>
<evidence type="ECO:0000256" key="2">
    <source>
        <dbReference type="SAM" id="Phobius"/>
    </source>
</evidence>
<dbReference type="PANTHER" id="PTHR11360:SF260">
    <property type="entry name" value="MFS DOMAIN-CONTAINING PROTEIN"/>
    <property type="match status" value="1"/>
</dbReference>
<evidence type="ECO:0000256" key="1">
    <source>
        <dbReference type="SAM" id="MobiDB-lite"/>
    </source>
</evidence>
<feature type="compositionally biased region" description="Acidic residues" evidence="1">
    <location>
        <begin position="30"/>
        <end position="50"/>
    </location>
</feature>
<feature type="transmembrane region" description="Helical" evidence="2">
    <location>
        <begin position="391"/>
        <end position="409"/>
    </location>
</feature>
<feature type="compositionally biased region" description="Acidic residues" evidence="1">
    <location>
        <begin position="457"/>
        <end position="477"/>
    </location>
</feature>
<accession>A0A210R5G9</accession>
<feature type="transmembrane region" description="Helical" evidence="2">
    <location>
        <begin position="421"/>
        <end position="443"/>
    </location>
</feature>
<dbReference type="SUPFAM" id="SSF103473">
    <property type="entry name" value="MFS general substrate transporter"/>
    <property type="match status" value="1"/>
</dbReference>
<keyword evidence="2" id="KW-0472">Membrane</keyword>
<dbReference type="InterPro" id="IPR036259">
    <property type="entry name" value="MFS_trans_sf"/>
</dbReference>
<dbReference type="AlphaFoldDB" id="A0A210R5G9"/>
<feature type="transmembrane region" description="Helical" evidence="2">
    <location>
        <begin position="267"/>
        <end position="284"/>
    </location>
</feature>
<dbReference type="InterPro" id="IPR050327">
    <property type="entry name" value="Proton-linked_MCT"/>
</dbReference>
<dbReference type="PANTHER" id="PTHR11360">
    <property type="entry name" value="MONOCARBOXYLATE TRANSPORTER"/>
    <property type="match status" value="1"/>
</dbReference>
<sequence length="477" mass="52855">MASPVESIKSVKEEKEDDKAEEKETGAEDVQNDEEGNPEDEEEEEFEEEDKPGSVHMPPDGGSKAICIVISCSVIKMCVIAIQSICDKSVMMVIGRSENKRLQEILVSAQTVALPLIGLLMTRYGYRIVGFIGCSMVIVPLFALTWIPHSSYRECYYLLYCIAGLGFTFLNLTSIVPILEYFHRKRMLALFMYSVVTLLSAILFDVVLKDTEFELKIVFSIYQLIAMMTAGIACSAIVPLTLDVEIGDKWINRLIGLEDLALMKDSMLYLLLVFTFLFFIGKGFGDQSKFAYPGKQDGYEKVVLLLVPLLGQLLGYLWAVCLRNTVESVLFLFSGVVVLLAAVLTTTVAIPMDNITTCIWASVCFGILGVANGLVSMSTQKVLPDIFGKQNTRFVAGMVACMISLPRLVESLYTDLFDEKTVARFVHAGVYILSAGACALIIGKCVTPRNTQRYQNNEEDTSEDNQEKEASEEDAEA</sequence>
<feature type="compositionally biased region" description="Basic and acidic residues" evidence="1">
    <location>
        <begin position="9"/>
        <end position="26"/>
    </location>
</feature>
<dbReference type="EMBL" id="NEDP02000302">
    <property type="protein sequence ID" value="OWF56144.1"/>
    <property type="molecule type" value="Genomic_DNA"/>
</dbReference>
<feature type="region of interest" description="Disordered" evidence="1">
    <location>
        <begin position="1"/>
        <end position="58"/>
    </location>
</feature>
<comment type="caution">
    <text evidence="3">The sequence shown here is derived from an EMBL/GenBank/DDBJ whole genome shotgun (WGS) entry which is preliminary data.</text>
</comment>
<dbReference type="Proteomes" id="UP000242188">
    <property type="component" value="Unassembled WGS sequence"/>
</dbReference>
<protein>
    <submittedName>
        <fullName evidence="3">Uncharacterized protein</fullName>
    </submittedName>
</protein>